<accession>A0ACC3CSL0</accession>
<proteinExistence type="predicted"/>
<dbReference type="Proteomes" id="UP001186974">
    <property type="component" value="Unassembled WGS sequence"/>
</dbReference>
<comment type="caution">
    <text evidence="1">The sequence shown here is derived from an EMBL/GenBank/DDBJ whole genome shotgun (WGS) entry which is preliminary data.</text>
</comment>
<gene>
    <name evidence="1" type="ORF">LTS18_002350</name>
</gene>
<evidence type="ECO:0000313" key="1">
    <source>
        <dbReference type="EMBL" id="KAK3044033.1"/>
    </source>
</evidence>
<dbReference type="EMBL" id="JAWDJW010012518">
    <property type="protein sequence ID" value="KAK3044033.1"/>
    <property type="molecule type" value="Genomic_DNA"/>
</dbReference>
<reference evidence="1" key="1">
    <citation type="submission" date="2024-09" db="EMBL/GenBank/DDBJ databases">
        <title>Black Yeasts Isolated from many extreme environments.</title>
        <authorList>
            <person name="Coleine C."/>
            <person name="Stajich J.E."/>
            <person name="Selbmann L."/>
        </authorList>
    </citation>
    <scope>NUCLEOTIDE SEQUENCE</scope>
    <source>
        <strain evidence="1">CCFEE 5737</strain>
    </source>
</reference>
<evidence type="ECO:0000313" key="2">
    <source>
        <dbReference type="Proteomes" id="UP001186974"/>
    </source>
</evidence>
<keyword evidence="2" id="KW-1185">Reference proteome</keyword>
<sequence>MVVIEIPSHRDRVSAQFTPSPELGIRHQIDNGSTKSTDETSVRLSAIVAVKQPVLHRSTTKARSALHTPPSSSEESSSARSELAIRTTLNNAAIAGLQQQDDGLKSKGVVLKVRGQHPARYVKSSPKVPVMPSFAGNTRSGWNKVIEPADWSAIPERHRKRKIGLHPVDMVTDGDG</sequence>
<name>A0ACC3CSL0_9PEZI</name>
<organism evidence="1 2">
    <name type="scientific">Coniosporium uncinatum</name>
    <dbReference type="NCBI Taxonomy" id="93489"/>
    <lineage>
        <taxon>Eukaryota</taxon>
        <taxon>Fungi</taxon>
        <taxon>Dikarya</taxon>
        <taxon>Ascomycota</taxon>
        <taxon>Pezizomycotina</taxon>
        <taxon>Dothideomycetes</taxon>
        <taxon>Dothideomycetes incertae sedis</taxon>
        <taxon>Coniosporium</taxon>
    </lineage>
</organism>
<protein>
    <submittedName>
        <fullName evidence="1">Uncharacterized protein</fullName>
    </submittedName>
</protein>